<reference evidence="2" key="1">
    <citation type="submission" date="2019-03" db="EMBL/GenBank/DDBJ databases">
        <title>Long read genome sequence of the mycoparasitic Pythium oligandrum ATCC 38472 isolated from sugarbeet rhizosphere.</title>
        <authorList>
            <person name="Gaulin E."/>
        </authorList>
    </citation>
    <scope>NUCLEOTIDE SEQUENCE</scope>
    <source>
        <strain evidence="2">ATCC 38472_TT</strain>
    </source>
</reference>
<evidence type="ECO:0000313" key="2">
    <source>
        <dbReference type="EMBL" id="TMW63616.1"/>
    </source>
</evidence>
<feature type="compositionally biased region" description="Acidic residues" evidence="1">
    <location>
        <begin position="157"/>
        <end position="169"/>
    </location>
</feature>
<comment type="caution">
    <text evidence="2">The sequence shown here is derived from an EMBL/GenBank/DDBJ whole genome shotgun (WGS) entry which is preliminary data.</text>
</comment>
<dbReference type="OrthoDB" id="206107at2759"/>
<gene>
    <name evidence="2" type="ORF">Poli38472_002557</name>
</gene>
<dbReference type="AlphaFoldDB" id="A0A8K1FIA7"/>
<sequence>MDLRLLLNADDAVFTPQKPGKEASSTTIDTEDVRAGKWTTEEEKYALTLVKVFLAGVMSLPTGVSLRSFLAKKLRCSRMRISTKLVTNKLGGEAIPRRLGLKRFFPSSQISNTIRHQMMEELNFRKRGFLQSIDCVDAVKVLRVTGSPCSSTLSTSDSDDYEADEDQPQDDQPRRIGSWSAEEEKYAAALIDAFFQGVVNVAPGTTLRAFLADQLSCTPMRVTKKLASGTLTNQTLPKRLGCAVFSPSRPIDKLQVENVYCELARLRSAL</sequence>
<dbReference type="PANTHER" id="PTHR35213:SF3">
    <property type="entry name" value="MYB-LIKE DOMAIN-CONTAINING PROTEIN"/>
    <property type="match status" value="1"/>
</dbReference>
<organism evidence="2 3">
    <name type="scientific">Pythium oligandrum</name>
    <name type="common">Mycoparasitic fungus</name>
    <dbReference type="NCBI Taxonomy" id="41045"/>
    <lineage>
        <taxon>Eukaryota</taxon>
        <taxon>Sar</taxon>
        <taxon>Stramenopiles</taxon>
        <taxon>Oomycota</taxon>
        <taxon>Peronosporomycetes</taxon>
        <taxon>Pythiales</taxon>
        <taxon>Pythiaceae</taxon>
        <taxon>Pythium</taxon>
    </lineage>
</organism>
<keyword evidence="3" id="KW-1185">Reference proteome</keyword>
<evidence type="ECO:0000313" key="3">
    <source>
        <dbReference type="Proteomes" id="UP000794436"/>
    </source>
</evidence>
<accession>A0A8K1FIA7</accession>
<feature type="region of interest" description="Disordered" evidence="1">
    <location>
        <begin position="148"/>
        <end position="175"/>
    </location>
</feature>
<dbReference type="EMBL" id="SPLM01000072">
    <property type="protein sequence ID" value="TMW63616.1"/>
    <property type="molecule type" value="Genomic_DNA"/>
</dbReference>
<dbReference type="PANTHER" id="PTHR35213">
    <property type="entry name" value="RING-TYPE DOMAIN-CONTAINING PROTEIN-RELATED"/>
    <property type="match status" value="1"/>
</dbReference>
<proteinExistence type="predicted"/>
<protein>
    <submittedName>
        <fullName evidence="2">Uncharacterized protein</fullName>
    </submittedName>
</protein>
<dbReference type="Proteomes" id="UP000794436">
    <property type="component" value="Unassembled WGS sequence"/>
</dbReference>
<evidence type="ECO:0000256" key="1">
    <source>
        <dbReference type="SAM" id="MobiDB-lite"/>
    </source>
</evidence>
<name>A0A8K1FIA7_PYTOL</name>